<feature type="region of interest" description="Disordered" evidence="2">
    <location>
        <begin position="135"/>
        <end position="165"/>
    </location>
</feature>
<organism evidence="3">
    <name type="scientific">Psilocybe cubensis</name>
    <name type="common">Psychedelic mushroom</name>
    <name type="synonym">Stropharia cubensis</name>
    <dbReference type="NCBI Taxonomy" id="181762"/>
    <lineage>
        <taxon>Eukaryota</taxon>
        <taxon>Fungi</taxon>
        <taxon>Dikarya</taxon>
        <taxon>Basidiomycota</taxon>
        <taxon>Agaricomycotina</taxon>
        <taxon>Agaricomycetes</taxon>
        <taxon>Agaricomycetidae</taxon>
        <taxon>Agaricales</taxon>
        <taxon>Agaricineae</taxon>
        <taxon>Strophariaceae</taxon>
        <taxon>Psilocybe</taxon>
    </lineage>
</organism>
<evidence type="ECO:0000256" key="2">
    <source>
        <dbReference type="SAM" id="MobiDB-lite"/>
    </source>
</evidence>
<feature type="compositionally biased region" description="Low complexity" evidence="2">
    <location>
        <begin position="29"/>
        <end position="40"/>
    </location>
</feature>
<gene>
    <name evidence="3" type="ORF">JR316_009796</name>
</gene>
<protein>
    <submittedName>
        <fullName evidence="3">Uncharacterized protein</fullName>
    </submittedName>
</protein>
<dbReference type="AlphaFoldDB" id="A0A8H7XNX7"/>
<sequence>MARSSKLQKKQSLSNTGDRVQTRSSAAMQSPRSDQQRQPQKCTKCPGRPLRSQCAHTRKGKEYIAQHAAELALSNPLPSTSNHSPSLSDPFTSISASEHHCPRDTSTSTPSTPATPSPRPVTVLTSHDLAHLSLRSTGSSMSSSQSGSSASARVAPNRTSARNPYNGYVDGAYRGTEVYQIVCGHRLPSPISDNTRAVKKFTNAINSIIEKCEDISRETACWLFIGAQHSTARGGAISYASPRLWRDAAAQVGNIGTQFSSLTRNLINARTQENVELQRQLDESRRQNEEISLQLQAVNQSQKELDRELRRYKSRYNLDS</sequence>
<feature type="compositionally biased region" description="Low complexity" evidence="2">
    <location>
        <begin position="135"/>
        <end position="153"/>
    </location>
</feature>
<keyword evidence="1" id="KW-0175">Coiled coil</keyword>
<feature type="compositionally biased region" description="Polar residues" evidence="2">
    <location>
        <begin position="76"/>
        <end position="96"/>
    </location>
</feature>
<evidence type="ECO:0000313" key="3">
    <source>
        <dbReference type="EMBL" id="KAG5165100.1"/>
    </source>
</evidence>
<feature type="region of interest" description="Disordered" evidence="2">
    <location>
        <begin position="75"/>
        <end position="122"/>
    </location>
</feature>
<feature type="compositionally biased region" description="Polar residues" evidence="2">
    <location>
        <begin position="15"/>
        <end position="28"/>
    </location>
</feature>
<feature type="coiled-coil region" evidence="1">
    <location>
        <begin position="267"/>
        <end position="315"/>
    </location>
</feature>
<feature type="region of interest" description="Disordered" evidence="2">
    <location>
        <begin position="1"/>
        <end position="61"/>
    </location>
</feature>
<evidence type="ECO:0000256" key="1">
    <source>
        <dbReference type="SAM" id="Coils"/>
    </source>
</evidence>
<name>A0A8H7XNX7_PSICU</name>
<comment type="caution">
    <text evidence="3">The sequence shown here is derived from an EMBL/GenBank/DDBJ whole genome shotgun (WGS) entry which is preliminary data.</text>
</comment>
<dbReference type="EMBL" id="JAFIQS010000010">
    <property type="protein sequence ID" value="KAG5165100.1"/>
    <property type="molecule type" value="Genomic_DNA"/>
</dbReference>
<proteinExistence type="predicted"/>
<reference evidence="3" key="1">
    <citation type="submission" date="2021-02" db="EMBL/GenBank/DDBJ databases">
        <title>Psilocybe cubensis genome.</title>
        <authorList>
            <person name="Mckernan K.J."/>
            <person name="Crawford S."/>
            <person name="Trippe A."/>
            <person name="Kane L.T."/>
            <person name="Mclaughlin S."/>
        </authorList>
    </citation>
    <scope>NUCLEOTIDE SEQUENCE [LARGE SCALE GENOMIC DNA]</scope>
    <source>
        <strain evidence="3">MGC-MH-2018</strain>
    </source>
</reference>
<dbReference type="OrthoDB" id="3060861at2759"/>
<accession>A0A8H7XNX7</accession>